<proteinExistence type="predicted"/>
<evidence type="ECO:0000313" key="1">
    <source>
        <dbReference type="EMBL" id="KAH7684949.1"/>
    </source>
</evidence>
<comment type="caution">
    <text evidence="1">The sequence shown here is derived from an EMBL/GenBank/DDBJ whole genome shotgun (WGS) entry which is preliminary data.</text>
</comment>
<name>A0ACB7WAU2_DIOAL</name>
<keyword evidence="2" id="KW-1185">Reference proteome</keyword>
<organism evidence="1 2">
    <name type="scientific">Dioscorea alata</name>
    <name type="common">Purple yam</name>
    <dbReference type="NCBI Taxonomy" id="55571"/>
    <lineage>
        <taxon>Eukaryota</taxon>
        <taxon>Viridiplantae</taxon>
        <taxon>Streptophyta</taxon>
        <taxon>Embryophyta</taxon>
        <taxon>Tracheophyta</taxon>
        <taxon>Spermatophyta</taxon>
        <taxon>Magnoliopsida</taxon>
        <taxon>Liliopsida</taxon>
        <taxon>Dioscoreales</taxon>
        <taxon>Dioscoreaceae</taxon>
        <taxon>Dioscorea</taxon>
    </lineage>
</organism>
<reference evidence="2" key="1">
    <citation type="journal article" date="2022" name="Nat. Commun.">
        <title>Chromosome evolution and the genetic basis of agronomically important traits in greater yam.</title>
        <authorList>
            <person name="Bredeson J.V."/>
            <person name="Lyons J.B."/>
            <person name="Oniyinde I.O."/>
            <person name="Okereke N.R."/>
            <person name="Kolade O."/>
            <person name="Nnabue I."/>
            <person name="Nwadili C.O."/>
            <person name="Hribova E."/>
            <person name="Parker M."/>
            <person name="Nwogha J."/>
            <person name="Shu S."/>
            <person name="Carlson J."/>
            <person name="Kariba R."/>
            <person name="Muthemba S."/>
            <person name="Knop K."/>
            <person name="Barton G.J."/>
            <person name="Sherwood A.V."/>
            <person name="Lopez-Montes A."/>
            <person name="Asiedu R."/>
            <person name="Jamnadass R."/>
            <person name="Muchugi A."/>
            <person name="Goodstein D."/>
            <person name="Egesi C.N."/>
            <person name="Featherston J."/>
            <person name="Asfaw A."/>
            <person name="Simpson G.G."/>
            <person name="Dolezel J."/>
            <person name="Hendre P.S."/>
            <person name="Van Deynze A."/>
            <person name="Kumar P.L."/>
            <person name="Obidiegwu J.E."/>
            <person name="Bhattacharjee R."/>
            <person name="Rokhsar D.S."/>
        </authorList>
    </citation>
    <scope>NUCLEOTIDE SEQUENCE [LARGE SCALE GENOMIC DNA]</scope>
    <source>
        <strain evidence="2">cv. TDa95/00328</strain>
    </source>
</reference>
<dbReference type="Proteomes" id="UP000827976">
    <property type="component" value="Chromosome 4"/>
</dbReference>
<gene>
    <name evidence="1" type="ORF">IHE45_04G009400</name>
</gene>
<accession>A0ACB7WAU2</accession>
<sequence length="681" mass="77350">MRTLKFPILIQRKNNPTELLNFPRFSTTISNNVLPIAPLFSDKNPQRSFTDLLKIISRRRIPPPSLLEIELQHCKAIKAGFISNINSREVHGWIVRNRIELDVVLWNTIMELYVKFGAFECVKRVFGKMVERDVVSWNIMISAHLQVGDIHRSMELFRMSPFTNISSWNVVINGLMQNELHMRALQLLYEMVKIGCRLNQFTFSISLVLAGMLVLPELGRQLHAQILRNGFVHDAFIRTSLIDMYNKCGKMEASKVIFNGIHKSTYYDGLMSKVIAWSSMIAGYVQNGRSEDAFELFQRMLQEGANVDKFTLTSIAAACSDTGLLEQGRQVHAFVEKLGHGFDAYLTSAITNMYAKCGSLQDAHKTFDSINYRNVVSWTSIIGSYALHGKSREAIKLYEKMLDVNIIPNAITFVGVLSACSHGGLIEEGRKYFKSMQQDYGIVPCVEHFTCMVDLLGRAGLLDQAKEFIQENNISHHSVVWRALLAACQVHNNIEMAICSSEHLSQLEPNDVGAHVLLSNTFATRRNWVEASRIRSLMQQRGLDKQAGKSWIQLKGELHTFIVGDRLHPQSDEIYSYLEKLLGRLKEMGYSSRTNMLLHDLEEEQGESALNFHSERLAIAYGIISTPCGLPIRVMKNLRVCVDCHVAIKYISQATGREIIVRDAHRFHCFKDGKCSCGDYW</sequence>
<evidence type="ECO:0000313" key="2">
    <source>
        <dbReference type="Proteomes" id="UP000827976"/>
    </source>
</evidence>
<protein>
    <submittedName>
        <fullName evidence="1">TPR-like protein</fullName>
    </submittedName>
</protein>
<dbReference type="EMBL" id="CM037014">
    <property type="protein sequence ID" value="KAH7684949.1"/>
    <property type="molecule type" value="Genomic_DNA"/>
</dbReference>